<dbReference type="AlphaFoldDB" id="A0A0E9SF14"/>
<sequence>MEKPLEILHYCVLSILFE</sequence>
<proteinExistence type="predicted"/>
<accession>A0A0E9SF14</accession>
<organism evidence="1">
    <name type="scientific">Anguilla anguilla</name>
    <name type="common">European freshwater eel</name>
    <name type="synonym">Muraena anguilla</name>
    <dbReference type="NCBI Taxonomy" id="7936"/>
    <lineage>
        <taxon>Eukaryota</taxon>
        <taxon>Metazoa</taxon>
        <taxon>Chordata</taxon>
        <taxon>Craniata</taxon>
        <taxon>Vertebrata</taxon>
        <taxon>Euteleostomi</taxon>
        <taxon>Actinopterygii</taxon>
        <taxon>Neopterygii</taxon>
        <taxon>Teleostei</taxon>
        <taxon>Anguilliformes</taxon>
        <taxon>Anguillidae</taxon>
        <taxon>Anguilla</taxon>
    </lineage>
</organism>
<evidence type="ECO:0000313" key="1">
    <source>
        <dbReference type="EMBL" id="JAH39827.1"/>
    </source>
</evidence>
<reference evidence="1" key="1">
    <citation type="submission" date="2014-11" db="EMBL/GenBank/DDBJ databases">
        <authorList>
            <person name="Amaro Gonzalez C."/>
        </authorList>
    </citation>
    <scope>NUCLEOTIDE SEQUENCE</scope>
</reference>
<dbReference type="EMBL" id="GBXM01068750">
    <property type="protein sequence ID" value="JAH39827.1"/>
    <property type="molecule type" value="Transcribed_RNA"/>
</dbReference>
<name>A0A0E9SF14_ANGAN</name>
<reference evidence="1" key="2">
    <citation type="journal article" date="2015" name="Fish Shellfish Immunol.">
        <title>Early steps in the European eel (Anguilla anguilla)-Vibrio vulnificus interaction in the gills: Role of the RtxA13 toxin.</title>
        <authorList>
            <person name="Callol A."/>
            <person name="Pajuelo D."/>
            <person name="Ebbesson L."/>
            <person name="Teles M."/>
            <person name="MacKenzie S."/>
            <person name="Amaro C."/>
        </authorList>
    </citation>
    <scope>NUCLEOTIDE SEQUENCE</scope>
</reference>
<protein>
    <submittedName>
        <fullName evidence="1">Uncharacterized protein</fullName>
    </submittedName>
</protein>